<dbReference type="EMBL" id="JADBJN010000002">
    <property type="protein sequence ID" value="KAG5679466.1"/>
    <property type="molecule type" value="Genomic_DNA"/>
</dbReference>
<evidence type="ECO:0000313" key="2">
    <source>
        <dbReference type="EMBL" id="KAG5679466.1"/>
    </source>
</evidence>
<name>A0A9J6CBN1_POLVA</name>
<dbReference type="InterPro" id="IPR001810">
    <property type="entry name" value="F-box_dom"/>
</dbReference>
<keyword evidence="3" id="KW-1185">Reference proteome</keyword>
<dbReference type="SUPFAM" id="SSF81383">
    <property type="entry name" value="F-box domain"/>
    <property type="match status" value="1"/>
</dbReference>
<comment type="caution">
    <text evidence="2">The sequence shown here is derived from an EMBL/GenBank/DDBJ whole genome shotgun (WGS) entry which is preliminary data.</text>
</comment>
<evidence type="ECO:0000259" key="1">
    <source>
        <dbReference type="Pfam" id="PF12937"/>
    </source>
</evidence>
<gene>
    <name evidence="2" type="ORF">PVAND_009031</name>
</gene>
<proteinExistence type="predicted"/>
<dbReference type="InterPro" id="IPR032675">
    <property type="entry name" value="LRR_dom_sf"/>
</dbReference>
<organism evidence="2 3">
    <name type="scientific">Polypedilum vanderplanki</name>
    <name type="common">Sleeping chironomid midge</name>
    <dbReference type="NCBI Taxonomy" id="319348"/>
    <lineage>
        <taxon>Eukaryota</taxon>
        <taxon>Metazoa</taxon>
        <taxon>Ecdysozoa</taxon>
        <taxon>Arthropoda</taxon>
        <taxon>Hexapoda</taxon>
        <taxon>Insecta</taxon>
        <taxon>Pterygota</taxon>
        <taxon>Neoptera</taxon>
        <taxon>Endopterygota</taxon>
        <taxon>Diptera</taxon>
        <taxon>Nematocera</taxon>
        <taxon>Chironomoidea</taxon>
        <taxon>Chironomidae</taxon>
        <taxon>Chironominae</taxon>
        <taxon>Polypedilum</taxon>
        <taxon>Polypedilum</taxon>
    </lineage>
</organism>
<dbReference type="SUPFAM" id="SSF52047">
    <property type="entry name" value="RNI-like"/>
    <property type="match status" value="1"/>
</dbReference>
<reference evidence="2" key="1">
    <citation type="submission" date="2021-03" db="EMBL/GenBank/DDBJ databases">
        <title>Chromosome level genome of the anhydrobiotic midge Polypedilum vanderplanki.</title>
        <authorList>
            <person name="Yoshida Y."/>
            <person name="Kikawada T."/>
            <person name="Gusev O."/>
        </authorList>
    </citation>
    <scope>NUCLEOTIDE SEQUENCE</scope>
    <source>
        <strain evidence="2">NIAS01</strain>
        <tissue evidence="2">Whole body or cell culture</tissue>
    </source>
</reference>
<evidence type="ECO:0000313" key="3">
    <source>
        <dbReference type="Proteomes" id="UP001107558"/>
    </source>
</evidence>
<dbReference type="AlphaFoldDB" id="A0A9J6CBN1"/>
<dbReference type="Proteomes" id="UP001107558">
    <property type="component" value="Chromosome 2"/>
</dbReference>
<accession>A0A9J6CBN1</accession>
<dbReference type="Gene3D" id="3.80.10.10">
    <property type="entry name" value="Ribonuclease Inhibitor"/>
    <property type="match status" value="1"/>
</dbReference>
<dbReference type="Pfam" id="PF12937">
    <property type="entry name" value="F-box-like"/>
    <property type="match status" value="1"/>
</dbReference>
<sequence>MSKKVQIKSLPDEILMEIFGYVDQKWQLSMTCKTFYYICCKVDENRYLVKINGKMIMNDKIFASLKNTSRKFDEVHISGIDNDNIYKRVLQILMKHNKNIISLHLATTQLTKSQYLNLFNTASNVNQIVIKSVAIKCHEDKKINMTRIKKLKDKACEVKSIEITSVKHILIDQHCDRKILFILNEFPSDSLETLILRFPTNDMKLLQQFLCKQHRLQKLTIYTNFIHSISIVHLHLTHLTIESRTISIDLLKSQRSNLTYLSIINFPLNDDEVFEEICSFKHLKVLKIFIGNISYDKIRTISRLQMLEELTVKSAIKIDEGQLTVFCSMKFTSLVKLELLLPNLDIRDENLIILSKSLMLLYLRIESVSISQFFIVLTNFSGLECLKLVINSKFNEIDQHLNEIHEFNGNLKKLSLNFIKLSLLNKLSITQKLKSIFPNVKNLEVN</sequence>
<dbReference type="InterPro" id="IPR036047">
    <property type="entry name" value="F-box-like_dom_sf"/>
</dbReference>
<dbReference type="CDD" id="cd09917">
    <property type="entry name" value="F-box_SF"/>
    <property type="match status" value="1"/>
</dbReference>
<feature type="domain" description="F-box" evidence="1">
    <location>
        <begin position="8"/>
        <end position="40"/>
    </location>
</feature>
<protein>
    <recommendedName>
        <fullName evidence="1">F-box domain-containing protein</fullName>
    </recommendedName>
</protein>